<keyword evidence="1" id="KW-0808">Transferase</keyword>
<accession>A0A9P4PZG1</accession>
<keyword evidence="1" id="KW-0328">Glycosyltransferase</keyword>
<organism evidence="4 5">
    <name type="scientific">Polychaeton citri CBS 116435</name>
    <dbReference type="NCBI Taxonomy" id="1314669"/>
    <lineage>
        <taxon>Eukaryota</taxon>
        <taxon>Fungi</taxon>
        <taxon>Dikarya</taxon>
        <taxon>Ascomycota</taxon>
        <taxon>Pezizomycotina</taxon>
        <taxon>Dothideomycetes</taxon>
        <taxon>Dothideomycetidae</taxon>
        <taxon>Capnodiales</taxon>
        <taxon>Capnodiaceae</taxon>
        <taxon>Polychaeton</taxon>
    </lineage>
</organism>
<dbReference type="InterPro" id="IPR050194">
    <property type="entry name" value="Glycosyltransferase_grp1"/>
</dbReference>
<dbReference type="OrthoDB" id="512920at2759"/>
<keyword evidence="5" id="KW-1185">Reference proteome</keyword>
<sequence length="511" mass="56772">MAAPSSTAIFPEELRGKRVLLATESLGPVNGVSRTTQSLVDYLRANGVNVAICAPRYTGQTLCGSQEVKDGQDNLINKDWTRYTQAQLESQRSAGLAGLWTFHNEKVQERQPLQRMPRMLNSTSTKVNPEYRVDGISLPYNPDLTVAYPFRMGVIYSKTFKPDLIYLASPASVGFQFLVQLAQLSSPPPTMLNFQTDLAHYATIIFRQPIRHYAVWMLHCVQGRLFSIAAVRKIFYPSGYVRKYMEDTGAPPEKMQQLGRGVDTNLFNPNKRDNTWRTEIAPDGEIIFCCISRLAPEKGFDFLAKVATKLADSGLQFKLLIVGGNKNPVVENEVMRYFKHLDKYVVFTGMLRGTALASAYAIADVFLHCSITETFGLVVLESMASGVPVVARNEGGPSETVQHGKSGFLAPPYDLESFVKYARQLAMDPLLRKTMAVSARQQAEDTTWDKINNRVAIQMAQAIQDAAGVAPYEGCYGSIAATCRVYLAVGVIWLFWIIAVLPMLLCGYFHG</sequence>
<evidence type="ECO:0000313" key="5">
    <source>
        <dbReference type="Proteomes" id="UP000799441"/>
    </source>
</evidence>
<dbReference type="GO" id="GO:0016757">
    <property type="term" value="F:glycosyltransferase activity"/>
    <property type="evidence" value="ECO:0007669"/>
    <property type="project" value="UniProtKB-KW"/>
</dbReference>
<dbReference type="PANTHER" id="PTHR45947:SF3">
    <property type="entry name" value="SULFOQUINOVOSYL TRANSFERASE SQD2"/>
    <property type="match status" value="1"/>
</dbReference>
<evidence type="ECO:0000313" key="4">
    <source>
        <dbReference type="EMBL" id="KAF2716660.1"/>
    </source>
</evidence>
<dbReference type="AlphaFoldDB" id="A0A9P4PZG1"/>
<evidence type="ECO:0000256" key="2">
    <source>
        <dbReference type="SAM" id="Phobius"/>
    </source>
</evidence>
<reference evidence="4" key="1">
    <citation type="journal article" date="2020" name="Stud. Mycol.">
        <title>101 Dothideomycetes genomes: a test case for predicting lifestyles and emergence of pathogens.</title>
        <authorList>
            <person name="Haridas S."/>
            <person name="Albert R."/>
            <person name="Binder M."/>
            <person name="Bloem J."/>
            <person name="Labutti K."/>
            <person name="Salamov A."/>
            <person name="Andreopoulos B."/>
            <person name="Baker S."/>
            <person name="Barry K."/>
            <person name="Bills G."/>
            <person name="Bluhm B."/>
            <person name="Cannon C."/>
            <person name="Castanera R."/>
            <person name="Culley D."/>
            <person name="Daum C."/>
            <person name="Ezra D."/>
            <person name="Gonzalez J."/>
            <person name="Henrissat B."/>
            <person name="Kuo A."/>
            <person name="Liang C."/>
            <person name="Lipzen A."/>
            <person name="Lutzoni F."/>
            <person name="Magnuson J."/>
            <person name="Mondo S."/>
            <person name="Nolan M."/>
            <person name="Ohm R."/>
            <person name="Pangilinan J."/>
            <person name="Park H.-J."/>
            <person name="Ramirez L."/>
            <person name="Alfaro M."/>
            <person name="Sun H."/>
            <person name="Tritt A."/>
            <person name="Yoshinaga Y."/>
            <person name="Zwiers L.-H."/>
            <person name="Turgeon B."/>
            <person name="Goodwin S."/>
            <person name="Spatafora J."/>
            <person name="Crous P."/>
            <person name="Grigoriev I."/>
        </authorList>
    </citation>
    <scope>NUCLEOTIDE SEQUENCE</scope>
    <source>
        <strain evidence="4">CBS 116435</strain>
    </source>
</reference>
<dbReference type="SUPFAM" id="SSF53756">
    <property type="entry name" value="UDP-Glycosyltransferase/glycogen phosphorylase"/>
    <property type="match status" value="1"/>
</dbReference>
<feature type="transmembrane region" description="Helical" evidence="2">
    <location>
        <begin position="485"/>
        <end position="509"/>
    </location>
</feature>
<comment type="caution">
    <text evidence="4">The sequence shown here is derived from an EMBL/GenBank/DDBJ whole genome shotgun (WGS) entry which is preliminary data.</text>
</comment>
<feature type="domain" description="Glycosyl transferase family 1" evidence="3">
    <location>
        <begin position="281"/>
        <end position="441"/>
    </location>
</feature>
<protein>
    <submittedName>
        <fullName evidence="4">Glycosyltransferase family 4 protein</fullName>
    </submittedName>
</protein>
<dbReference type="CDD" id="cd03814">
    <property type="entry name" value="GT4-like"/>
    <property type="match status" value="1"/>
</dbReference>
<dbReference type="PANTHER" id="PTHR45947">
    <property type="entry name" value="SULFOQUINOVOSYL TRANSFERASE SQD2"/>
    <property type="match status" value="1"/>
</dbReference>
<dbReference type="Proteomes" id="UP000799441">
    <property type="component" value="Unassembled WGS sequence"/>
</dbReference>
<proteinExistence type="predicted"/>
<evidence type="ECO:0000259" key="3">
    <source>
        <dbReference type="Pfam" id="PF00534"/>
    </source>
</evidence>
<keyword evidence="2" id="KW-1133">Transmembrane helix</keyword>
<dbReference type="InterPro" id="IPR001296">
    <property type="entry name" value="Glyco_trans_1"/>
</dbReference>
<evidence type="ECO:0000256" key="1">
    <source>
        <dbReference type="ARBA" id="ARBA00022676"/>
    </source>
</evidence>
<dbReference type="EMBL" id="MU003866">
    <property type="protein sequence ID" value="KAF2716660.1"/>
    <property type="molecule type" value="Genomic_DNA"/>
</dbReference>
<keyword evidence="2" id="KW-0472">Membrane</keyword>
<dbReference type="Pfam" id="PF00534">
    <property type="entry name" value="Glycos_transf_1"/>
    <property type="match status" value="1"/>
</dbReference>
<name>A0A9P4PZG1_9PEZI</name>
<gene>
    <name evidence="4" type="ORF">K431DRAFT_257145</name>
</gene>
<keyword evidence="2" id="KW-0812">Transmembrane</keyword>
<dbReference type="Gene3D" id="3.40.50.2000">
    <property type="entry name" value="Glycogen Phosphorylase B"/>
    <property type="match status" value="2"/>
</dbReference>